<protein>
    <submittedName>
        <fullName evidence="1">Uncharacterized protein</fullName>
    </submittedName>
</protein>
<organism evidence="1 2">
    <name type="scientific">Coccomyxa viridis</name>
    <dbReference type="NCBI Taxonomy" id="1274662"/>
    <lineage>
        <taxon>Eukaryota</taxon>
        <taxon>Viridiplantae</taxon>
        <taxon>Chlorophyta</taxon>
        <taxon>core chlorophytes</taxon>
        <taxon>Trebouxiophyceae</taxon>
        <taxon>Trebouxiophyceae incertae sedis</taxon>
        <taxon>Coccomyxaceae</taxon>
        <taxon>Coccomyxa</taxon>
    </lineage>
</organism>
<name>A0AAV1HVX2_9CHLO</name>
<dbReference type="Proteomes" id="UP001314263">
    <property type="component" value="Unassembled WGS sequence"/>
</dbReference>
<dbReference type="EMBL" id="CAUYUE010000002">
    <property type="protein sequence ID" value="CAK0740097.1"/>
    <property type="molecule type" value="Genomic_DNA"/>
</dbReference>
<sequence>MLLPPEMKGFFVGSKTPEACLKVAKQITIAAYDGARKLLGDTRAVVCIPPKELLQDPEIQARMLWKGMAVIRPWDAIPEAVLAIEPHILDDTSIRNGELDVEQKEVLQEIQALVEVAEFMHYWSRKGCTLELETEYEP</sequence>
<evidence type="ECO:0000313" key="2">
    <source>
        <dbReference type="Proteomes" id="UP001314263"/>
    </source>
</evidence>
<gene>
    <name evidence="1" type="ORF">CVIRNUC_001224</name>
</gene>
<keyword evidence="2" id="KW-1185">Reference proteome</keyword>
<dbReference type="AlphaFoldDB" id="A0AAV1HVX2"/>
<proteinExistence type="predicted"/>
<reference evidence="1 2" key="1">
    <citation type="submission" date="2023-10" db="EMBL/GenBank/DDBJ databases">
        <authorList>
            <person name="Maclean D."/>
            <person name="Macfadyen A."/>
        </authorList>
    </citation>
    <scope>NUCLEOTIDE SEQUENCE [LARGE SCALE GENOMIC DNA]</scope>
</reference>
<accession>A0AAV1HVX2</accession>
<evidence type="ECO:0000313" key="1">
    <source>
        <dbReference type="EMBL" id="CAK0740097.1"/>
    </source>
</evidence>
<comment type="caution">
    <text evidence="1">The sequence shown here is derived from an EMBL/GenBank/DDBJ whole genome shotgun (WGS) entry which is preliminary data.</text>
</comment>